<comment type="caution">
    <text evidence="11">The sequence shown here is derived from an EMBL/GenBank/DDBJ whole genome shotgun (WGS) entry which is preliminary data.</text>
</comment>
<sequence>MITLTFRVLEFLRGVLGLTSPFVKFPVVRADDDDDEEELVDPFVPIRENCKKREKAIALRKKYDECNARVRSKKKTAETCEEELHDLVKVLDHCVAESLFDHVK</sequence>
<reference evidence="11 12" key="1">
    <citation type="submission" date="2024-03" db="EMBL/GenBank/DDBJ databases">
        <title>Adaptation during the transition from Ophiocordyceps entomopathogen to insect associate is accompanied by gene loss and intensified selection.</title>
        <authorList>
            <person name="Ward C.M."/>
            <person name="Onetto C.A."/>
            <person name="Borneman A.R."/>
        </authorList>
    </citation>
    <scope>NUCLEOTIDE SEQUENCE [LARGE SCALE GENOMIC DNA]</scope>
    <source>
        <strain evidence="11">AWRI1</strain>
        <tissue evidence="11">Single Adult Female</tissue>
    </source>
</reference>
<dbReference type="Gene3D" id="1.10.287.20">
    <property type="entry name" value="Ubiquinol-cytochrome C reductase hinge domain"/>
    <property type="match status" value="1"/>
</dbReference>
<evidence type="ECO:0000256" key="7">
    <source>
        <dbReference type="ARBA" id="ARBA00023128"/>
    </source>
</evidence>
<dbReference type="InterPro" id="IPR023184">
    <property type="entry name" value="Ubol_cytC_Rdtase_hinge_dom"/>
</dbReference>
<dbReference type="AlphaFoldDB" id="A0AAN9XYS4"/>
<dbReference type="Pfam" id="PF02320">
    <property type="entry name" value="UCR_hinge"/>
    <property type="match status" value="1"/>
</dbReference>
<comment type="similarity">
    <text evidence="2">Belongs to the UQCRH/QCR6 family.</text>
</comment>
<keyword evidence="6" id="KW-0249">Electron transport</keyword>
<evidence type="ECO:0000313" key="11">
    <source>
        <dbReference type="EMBL" id="KAK7574469.1"/>
    </source>
</evidence>
<dbReference type="InterPro" id="IPR003422">
    <property type="entry name" value="Cyt_b-c1_6"/>
</dbReference>
<keyword evidence="3" id="KW-0813">Transport</keyword>
<keyword evidence="8" id="KW-0472">Membrane</keyword>
<keyword evidence="12" id="KW-1185">Reference proteome</keyword>
<evidence type="ECO:0000256" key="2">
    <source>
        <dbReference type="ARBA" id="ARBA00006498"/>
    </source>
</evidence>
<feature type="domain" description="Ubiquinol-cytochrome C reductase hinge" evidence="10">
    <location>
        <begin position="41"/>
        <end position="104"/>
    </location>
</feature>
<evidence type="ECO:0000256" key="4">
    <source>
        <dbReference type="ARBA" id="ARBA00022660"/>
    </source>
</evidence>
<name>A0AAN9XYS4_9HEMI</name>
<accession>A0AAN9XYS4</accession>
<proteinExistence type="inferred from homology"/>
<feature type="chain" id="PRO_5042839345" description="Ubiquinol-cytochrome C reductase hinge domain-containing protein" evidence="9">
    <location>
        <begin position="18"/>
        <end position="104"/>
    </location>
</feature>
<keyword evidence="4" id="KW-0679">Respiratory chain</keyword>
<evidence type="ECO:0000313" key="12">
    <source>
        <dbReference type="Proteomes" id="UP001367676"/>
    </source>
</evidence>
<dbReference type="GO" id="GO:0005743">
    <property type="term" value="C:mitochondrial inner membrane"/>
    <property type="evidence" value="ECO:0007669"/>
    <property type="project" value="UniProtKB-SubCell"/>
</dbReference>
<evidence type="ECO:0000256" key="9">
    <source>
        <dbReference type="SAM" id="SignalP"/>
    </source>
</evidence>
<organism evidence="11 12">
    <name type="scientific">Parthenolecanium corni</name>
    <dbReference type="NCBI Taxonomy" id="536013"/>
    <lineage>
        <taxon>Eukaryota</taxon>
        <taxon>Metazoa</taxon>
        <taxon>Ecdysozoa</taxon>
        <taxon>Arthropoda</taxon>
        <taxon>Hexapoda</taxon>
        <taxon>Insecta</taxon>
        <taxon>Pterygota</taxon>
        <taxon>Neoptera</taxon>
        <taxon>Paraneoptera</taxon>
        <taxon>Hemiptera</taxon>
        <taxon>Sternorrhyncha</taxon>
        <taxon>Coccoidea</taxon>
        <taxon>Coccidae</taxon>
        <taxon>Parthenolecanium</taxon>
    </lineage>
</organism>
<feature type="signal peptide" evidence="9">
    <location>
        <begin position="1"/>
        <end position="17"/>
    </location>
</feature>
<evidence type="ECO:0000256" key="5">
    <source>
        <dbReference type="ARBA" id="ARBA00022792"/>
    </source>
</evidence>
<keyword evidence="9" id="KW-0732">Signal</keyword>
<comment type="subcellular location">
    <subcellularLocation>
        <location evidence="1">Mitochondrion inner membrane</location>
        <topology evidence="1">Peripheral membrane protein</topology>
        <orientation evidence="1">Intermembrane side</orientation>
    </subcellularLocation>
</comment>
<dbReference type="PANTHER" id="PTHR15336:SF0">
    <property type="entry name" value="CYTOCHROME B-C1 COMPLEX SUBUNIT 6, MITOCHONDRIAL"/>
    <property type="match status" value="1"/>
</dbReference>
<dbReference type="SUPFAM" id="SSF81531">
    <property type="entry name" value="Non-heme 11 kDa protein of cytochrome bc1 complex (Ubiquinol-cytochrome c reductase)"/>
    <property type="match status" value="1"/>
</dbReference>
<dbReference type="PANTHER" id="PTHR15336">
    <property type="entry name" value="UBIQUINOL-CYTOCHROME C REDUCTASE COMPLEX 7.8 KDA PROTEIN"/>
    <property type="match status" value="1"/>
</dbReference>
<dbReference type="GO" id="GO:0006122">
    <property type="term" value="P:mitochondrial electron transport, ubiquinol to cytochrome c"/>
    <property type="evidence" value="ECO:0007669"/>
    <property type="project" value="InterPro"/>
</dbReference>
<evidence type="ECO:0000259" key="10">
    <source>
        <dbReference type="Pfam" id="PF02320"/>
    </source>
</evidence>
<keyword evidence="7" id="KW-0496">Mitochondrion</keyword>
<evidence type="ECO:0000256" key="3">
    <source>
        <dbReference type="ARBA" id="ARBA00022448"/>
    </source>
</evidence>
<keyword evidence="5" id="KW-0999">Mitochondrion inner membrane</keyword>
<evidence type="ECO:0000256" key="1">
    <source>
        <dbReference type="ARBA" id="ARBA00004137"/>
    </source>
</evidence>
<dbReference type="EMBL" id="JBBCAQ010000037">
    <property type="protein sequence ID" value="KAK7574469.1"/>
    <property type="molecule type" value="Genomic_DNA"/>
</dbReference>
<protein>
    <recommendedName>
        <fullName evidence="10">Ubiquinol-cytochrome C reductase hinge domain-containing protein</fullName>
    </recommendedName>
</protein>
<dbReference type="Proteomes" id="UP001367676">
    <property type="component" value="Unassembled WGS sequence"/>
</dbReference>
<evidence type="ECO:0000256" key="6">
    <source>
        <dbReference type="ARBA" id="ARBA00022982"/>
    </source>
</evidence>
<dbReference type="InterPro" id="IPR036811">
    <property type="entry name" value="Ubol_cytC_Rdtase_hinge_dom_sf"/>
</dbReference>
<evidence type="ECO:0000256" key="8">
    <source>
        <dbReference type="ARBA" id="ARBA00023136"/>
    </source>
</evidence>
<gene>
    <name evidence="11" type="ORF">V9T40_011660</name>
</gene>